<protein>
    <recommendedName>
        <fullName evidence="3">N-acetyltransferase domain-containing protein</fullName>
    </recommendedName>
</protein>
<name>A0A6A5UBQ5_9PLEO</name>
<keyword evidence="2" id="KW-1185">Reference proteome</keyword>
<proteinExistence type="predicted"/>
<organism evidence="1 2">
    <name type="scientific">Byssothecium circinans</name>
    <dbReference type="NCBI Taxonomy" id="147558"/>
    <lineage>
        <taxon>Eukaryota</taxon>
        <taxon>Fungi</taxon>
        <taxon>Dikarya</taxon>
        <taxon>Ascomycota</taxon>
        <taxon>Pezizomycotina</taxon>
        <taxon>Dothideomycetes</taxon>
        <taxon>Pleosporomycetidae</taxon>
        <taxon>Pleosporales</taxon>
        <taxon>Massarineae</taxon>
        <taxon>Massarinaceae</taxon>
        <taxon>Byssothecium</taxon>
    </lineage>
</organism>
<evidence type="ECO:0000313" key="2">
    <source>
        <dbReference type="Proteomes" id="UP000800035"/>
    </source>
</evidence>
<dbReference type="Gene3D" id="3.40.630.30">
    <property type="match status" value="1"/>
</dbReference>
<dbReference type="InterPro" id="IPR052523">
    <property type="entry name" value="Trichothecene_AcTrans"/>
</dbReference>
<dbReference type="PANTHER" id="PTHR42791:SF14">
    <property type="entry name" value="N-ACETYLTRANSFERASE DOMAIN-CONTAINING PROTEIN"/>
    <property type="match status" value="1"/>
</dbReference>
<gene>
    <name evidence="1" type="ORF">CC80DRAFT_546747</name>
</gene>
<dbReference type="Proteomes" id="UP000800035">
    <property type="component" value="Unassembled WGS sequence"/>
</dbReference>
<dbReference type="EMBL" id="ML976987">
    <property type="protein sequence ID" value="KAF1958517.1"/>
    <property type="molecule type" value="Genomic_DNA"/>
</dbReference>
<dbReference type="OrthoDB" id="4738875at2759"/>
<sequence length="198" mass="22637">MPFKVEKCTEDDMPRFFELVSLAFKNHHEYIDAVFPAHTTLAGRIAGAERMLATMKTDPNTTFLKVVNDADEMIAGGKWNIYDKFIPAKPELAGDYWPTEDEKDFVRYLFDGYLVPRFKAIEDSKGNLAGAGRLLVKWGTAVADELGVEAVVEAGDYGRGLYEQEGFIVLENYECPVPDKYQERRKQKLWWMKRPAKV</sequence>
<dbReference type="InterPro" id="IPR016181">
    <property type="entry name" value="Acyl_CoA_acyltransferase"/>
</dbReference>
<dbReference type="SUPFAM" id="SSF55729">
    <property type="entry name" value="Acyl-CoA N-acyltransferases (Nat)"/>
    <property type="match status" value="1"/>
</dbReference>
<reference evidence="1" key="1">
    <citation type="journal article" date="2020" name="Stud. Mycol.">
        <title>101 Dothideomycetes genomes: a test case for predicting lifestyles and emergence of pathogens.</title>
        <authorList>
            <person name="Haridas S."/>
            <person name="Albert R."/>
            <person name="Binder M."/>
            <person name="Bloem J."/>
            <person name="Labutti K."/>
            <person name="Salamov A."/>
            <person name="Andreopoulos B."/>
            <person name="Baker S."/>
            <person name="Barry K."/>
            <person name="Bills G."/>
            <person name="Bluhm B."/>
            <person name="Cannon C."/>
            <person name="Castanera R."/>
            <person name="Culley D."/>
            <person name="Daum C."/>
            <person name="Ezra D."/>
            <person name="Gonzalez J."/>
            <person name="Henrissat B."/>
            <person name="Kuo A."/>
            <person name="Liang C."/>
            <person name="Lipzen A."/>
            <person name="Lutzoni F."/>
            <person name="Magnuson J."/>
            <person name="Mondo S."/>
            <person name="Nolan M."/>
            <person name="Ohm R."/>
            <person name="Pangilinan J."/>
            <person name="Park H.-J."/>
            <person name="Ramirez L."/>
            <person name="Alfaro M."/>
            <person name="Sun H."/>
            <person name="Tritt A."/>
            <person name="Yoshinaga Y."/>
            <person name="Zwiers L.-H."/>
            <person name="Turgeon B."/>
            <person name="Goodwin S."/>
            <person name="Spatafora J."/>
            <person name="Crous P."/>
            <person name="Grigoriev I."/>
        </authorList>
    </citation>
    <scope>NUCLEOTIDE SEQUENCE</scope>
    <source>
        <strain evidence="1">CBS 675.92</strain>
    </source>
</reference>
<evidence type="ECO:0000313" key="1">
    <source>
        <dbReference type="EMBL" id="KAF1958517.1"/>
    </source>
</evidence>
<evidence type="ECO:0008006" key="3">
    <source>
        <dbReference type="Google" id="ProtNLM"/>
    </source>
</evidence>
<accession>A0A6A5UBQ5</accession>
<dbReference type="PANTHER" id="PTHR42791">
    <property type="entry name" value="GNAT FAMILY ACETYLTRANSFERASE"/>
    <property type="match status" value="1"/>
</dbReference>
<dbReference type="AlphaFoldDB" id="A0A6A5UBQ5"/>